<feature type="signal peptide" evidence="2">
    <location>
        <begin position="1"/>
        <end position="19"/>
    </location>
</feature>
<evidence type="ECO:0000313" key="4">
    <source>
        <dbReference type="Proteomes" id="UP000315364"/>
    </source>
</evidence>
<dbReference type="RefSeq" id="WP_146291137.1">
    <property type="nucleotide sequence ID" value="NZ_CP042304.1"/>
</dbReference>
<dbReference type="Proteomes" id="UP000315364">
    <property type="component" value="Chromosome"/>
</dbReference>
<evidence type="ECO:0000256" key="2">
    <source>
        <dbReference type="SAM" id="SignalP"/>
    </source>
</evidence>
<name>A0A5B8LXG4_9HYPH</name>
<sequence>MIRPLAVFAALALTLGTSAAQEIAPPATSDIVIDPAATLNTTPKQANMLTGFYATLAVIDICAIAIEPDVTAGMDADRKRLETSLGMDPATAETAYAQVKADVEKTTPDCAEGSEDRRGVDAVTAIYTDAGTATPAPTPTAPPAGTVTTDTPAAPAQ</sequence>
<evidence type="ECO:0000256" key="1">
    <source>
        <dbReference type="SAM" id="MobiDB-lite"/>
    </source>
</evidence>
<protein>
    <submittedName>
        <fullName evidence="3">Uncharacterized protein</fullName>
    </submittedName>
</protein>
<feature type="chain" id="PRO_5023122653" evidence="2">
    <location>
        <begin position="20"/>
        <end position="157"/>
    </location>
</feature>
<feature type="compositionally biased region" description="Low complexity" evidence="1">
    <location>
        <begin position="143"/>
        <end position="157"/>
    </location>
</feature>
<proteinExistence type="predicted"/>
<accession>A0A5B8LXG4</accession>
<dbReference type="EMBL" id="CP042304">
    <property type="protein sequence ID" value="QDZ12275.1"/>
    <property type="molecule type" value="Genomic_DNA"/>
</dbReference>
<gene>
    <name evidence="3" type="ORF">FPZ08_16890</name>
</gene>
<reference evidence="3 4" key="1">
    <citation type="submission" date="2019-07" db="EMBL/GenBank/DDBJ databases">
        <title>Full genome sequence of Devosia sp. Gsoil 520.</title>
        <authorList>
            <person name="Im W.-T."/>
        </authorList>
    </citation>
    <scope>NUCLEOTIDE SEQUENCE [LARGE SCALE GENOMIC DNA]</scope>
    <source>
        <strain evidence="3 4">Gsoil 520</strain>
    </source>
</reference>
<feature type="region of interest" description="Disordered" evidence="1">
    <location>
        <begin position="128"/>
        <end position="157"/>
    </location>
</feature>
<dbReference type="OrthoDB" id="7950764at2"/>
<organism evidence="3 4">
    <name type="scientific">Devosia ginsengisoli</name>
    <dbReference type="NCBI Taxonomy" id="400770"/>
    <lineage>
        <taxon>Bacteria</taxon>
        <taxon>Pseudomonadati</taxon>
        <taxon>Pseudomonadota</taxon>
        <taxon>Alphaproteobacteria</taxon>
        <taxon>Hyphomicrobiales</taxon>
        <taxon>Devosiaceae</taxon>
        <taxon>Devosia</taxon>
    </lineage>
</organism>
<dbReference type="KEGG" id="dea:FPZ08_16890"/>
<keyword evidence="2" id="KW-0732">Signal</keyword>
<evidence type="ECO:0000313" key="3">
    <source>
        <dbReference type="EMBL" id="QDZ12275.1"/>
    </source>
</evidence>
<dbReference type="AlphaFoldDB" id="A0A5B8LXG4"/>
<keyword evidence="4" id="KW-1185">Reference proteome</keyword>